<dbReference type="GO" id="GO:0005615">
    <property type="term" value="C:extracellular space"/>
    <property type="evidence" value="ECO:0007669"/>
    <property type="project" value="TreeGrafter"/>
</dbReference>
<evidence type="ECO:0000256" key="1">
    <source>
        <dbReference type="ARBA" id="ARBA00022734"/>
    </source>
</evidence>
<evidence type="ECO:0000313" key="4">
    <source>
        <dbReference type="EMBL" id="PIO30653.1"/>
    </source>
</evidence>
<dbReference type="CDD" id="cd00070">
    <property type="entry name" value="GLECT"/>
    <property type="match status" value="1"/>
</dbReference>
<evidence type="ECO:0000256" key="2">
    <source>
        <dbReference type="RuleBase" id="RU102079"/>
    </source>
</evidence>
<sequence length="135" mass="15136">MAADGVVLNHLNLQSGHCVEVKAIIPEGCKGFAINLGKDHKNYLLHFNARFDLHGDTHKIVCNSKEDNAWGVEQRESFFPFQEGSETSICFKYDKDKINVQLSSGENFSFPARFPSDVISFLSLEGIQLKCLTLE</sequence>
<gene>
    <name evidence="4" type="ORF">AB205_0204920</name>
</gene>
<proteinExistence type="predicted"/>
<feature type="domain" description="Galectin" evidence="3">
    <location>
        <begin position="5"/>
        <end position="135"/>
    </location>
</feature>
<dbReference type="Proteomes" id="UP000228934">
    <property type="component" value="Unassembled WGS sequence"/>
</dbReference>
<dbReference type="Pfam" id="PF00337">
    <property type="entry name" value="Gal-bind_lectin"/>
    <property type="match status" value="1"/>
</dbReference>
<dbReference type="SUPFAM" id="SSF49899">
    <property type="entry name" value="Concanavalin A-like lectins/glucanases"/>
    <property type="match status" value="1"/>
</dbReference>
<reference evidence="5" key="1">
    <citation type="journal article" date="2017" name="Nat. Commun.">
        <title>The North American bullfrog draft genome provides insight into hormonal regulation of long noncoding RNA.</title>
        <authorList>
            <person name="Hammond S.A."/>
            <person name="Warren R.L."/>
            <person name="Vandervalk B.P."/>
            <person name="Kucuk E."/>
            <person name="Khan H."/>
            <person name="Gibb E.A."/>
            <person name="Pandoh P."/>
            <person name="Kirk H."/>
            <person name="Zhao Y."/>
            <person name="Jones M."/>
            <person name="Mungall A.J."/>
            <person name="Coope R."/>
            <person name="Pleasance S."/>
            <person name="Moore R.A."/>
            <person name="Holt R.A."/>
            <person name="Round J.M."/>
            <person name="Ohora S."/>
            <person name="Walle B.V."/>
            <person name="Veldhoen N."/>
            <person name="Helbing C.C."/>
            <person name="Birol I."/>
        </authorList>
    </citation>
    <scope>NUCLEOTIDE SEQUENCE [LARGE SCALE GENOMIC DNA]</scope>
</reference>
<name>A0A2G9RU01_AQUCT</name>
<accession>A0A2G9RU01</accession>
<dbReference type="SMART" id="SM00276">
    <property type="entry name" value="GLECT"/>
    <property type="match status" value="1"/>
</dbReference>
<dbReference type="FunFam" id="2.60.120.200:FF:000021">
    <property type="entry name" value="Galectin"/>
    <property type="match status" value="1"/>
</dbReference>
<dbReference type="SMART" id="SM00908">
    <property type="entry name" value="Gal-bind_lectin"/>
    <property type="match status" value="1"/>
</dbReference>
<dbReference type="PANTHER" id="PTHR11346">
    <property type="entry name" value="GALECTIN"/>
    <property type="match status" value="1"/>
</dbReference>
<keyword evidence="1 2" id="KW-0430">Lectin</keyword>
<dbReference type="GO" id="GO:0043236">
    <property type="term" value="F:laminin binding"/>
    <property type="evidence" value="ECO:0007669"/>
    <property type="project" value="TreeGrafter"/>
</dbReference>
<organism evidence="4 5">
    <name type="scientific">Aquarana catesbeiana</name>
    <name type="common">American bullfrog</name>
    <name type="synonym">Rana catesbeiana</name>
    <dbReference type="NCBI Taxonomy" id="8400"/>
    <lineage>
        <taxon>Eukaryota</taxon>
        <taxon>Metazoa</taxon>
        <taxon>Chordata</taxon>
        <taxon>Craniata</taxon>
        <taxon>Vertebrata</taxon>
        <taxon>Euteleostomi</taxon>
        <taxon>Amphibia</taxon>
        <taxon>Batrachia</taxon>
        <taxon>Anura</taxon>
        <taxon>Neobatrachia</taxon>
        <taxon>Ranoidea</taxon>
        <taxon>Ranidae</taxon>
        <taxon>Aquarana</taxon>
    </lineage>
</organism>
<dbReference type="PANTHER" id="PTHR11346:SF97">
    <property type="entry name" value="GALECTIN-1"/>
    <property type="match status" value="1"/>
</dbReference>
<evidence type="ECO:0000259" key="3">
    <source>
        <dbReference type="PROSITE" id="PS51304"/>
    </source>
</evidence>
<dbReference type="EMBL" id="KV935752">
    <property type="protein sequence ID" value="PIO30653.1"/>
    <property type="molecule type" value="Genomic_DNA"/>
</dbReference>
<dbReference type="Gene3D" id="2.60.120.200">
    <property type="match status" value="1"/>
</dbReference>
<dbReference type="AlphaFoldDB" id="A0A2G9RU01"/>
<dbReference type="InterPro" id="IPR001079">
    <property type="entry name" value="Galectin_CRD"/>
</dbReference>
<dbReference type="PROSITE" id="PS51304">
    <property type="entry name" value="GALECTIN"/>
    <property type="match status" value="1"/>
</dbReference>
<evidence type="ECO:0000313" key="5">
    <source>
        <dbReference type="Proteomes" id="UP000228934"/>
    </source>
</evidence>
<dbReference type="InterPro" id="IPR013320">
    <property type="entry name" value="ConA-like_dom_sf"/>
</dbReference>
<dbReference type="OrthoDB" id="8443340at2759"/>
<dbReference type="GO" id="GO:0030395">
    <property type="term" value="F:lactose binding"/>
    <property type="evidence" value="ECO:0007669"/>
    <property type="project" value="TreeGrafter"/>
</dbReference>
<protein>
    <recommendedName>
        <fullName evidence="2">Galectin</fullName>
    </recommendedName>
</protein>
<keyword evidence="5" id="KW-1185">Reference proteome</keyword>
<dbReference type="InterPro" id="IPR044156">
    <property type="entry name" value="Galectin-like"/>
</dbReference>